<evidence type="ECO:0000256" key="1">
    <source>
        <dbReference type="ARBA" id="ARBA00022553"/>
    </source>
</evidence>
<dbReference type="AlphaFoldDB" id="A0A8J6XVY3"/>
<accession>A0A8J6XVY3</accession>
<evidence type="ECO:0000256" key="5">
    <source>
        <dbReference type="ARBA" id="ARBA00022801"/>
    </source>
</evidence>
<comment type="caution">
    <text evidence="6">The sequence shown here is derived from an EMBL/GenBank/DDBJ whole genome shotgun (WGS) entry which is preliminary data.</text>
</comment>
<gene>
    <name evidence="6" type="ORF">ICL16_44345</name>
</gene>
<dbReference type="Proteomes" id="UP000629098">
    <property type="component" value="Unassembled WGS sequence"/>
</dbReference>
<evidence type="ECO:0000256" key="2">
    <source>
        <dbReference type="ARBA" id="ARBA00022649"/>
    </source>
</evidence>
<evidence type="ECO:0000256" key="3">
    <source>
        <dbReference type="ARBA" id="ARBA00022722"/>
    </source>
</evidence>
<organism evidence="6 7">
    <name type="scientific">Iningainema tapete BLCC-T55</name>
    <dbReference type="NCBI Taxonomy" id="2748662"/>
    <lineage>
        <taxon>Bacteria</taxon>
        <taxon>Bacillati</taxon>
        <taxon>Cyanobacteriota</taxon>
        <taxon>Cyanophyceae</taxon>
        <taxon>Nostocales</taxon>
        <taxon>Scytonemataceae</taxon>
        <taxon>Iningainema tapete</taxon>
    </lineage>
</organism>
<dbReference type="GO" id="GO:0004540">
    <property type="term" value="F:RNA nuclease activity"/>
    <property type="evidence" value="ECO:0007669"/>
    <property type="project" value="InterPro"/>
</dbReference>
<dbReference type="GO" id="GO:0000166">
    <property type="term" value="F:nucleotide binding"/>
    <property type="evidence" value="ECO:0007669"/>
    <property type="project" value="UniProtKB-KW"/>
</dbReference>
<protein>
    <submittedName>
        <fullName evidence="6">DUF86 domain-containing protein</fullName>
    </submittedName>
</protein>
<sequence length="117" mass="13878">MPSREWPLRIQDILKSATVIIERTASMTFEDFQDNETIAKAVLYDFVIIGEATRNIPVEIRSRYPEIPWRLMGNMRNVMTHEYFQVDLEIIWNAIQNSLPLLIPQIQDLMEREEIEQ</sequence>
<dbReference type="GO" id="GO:0110001">
    <property type="term" value="C:toxin-antitoxin complex"/>
    <property type="evidence" value="ECO:0007669"/>
    <property type="project" value="InterPro"/>
</dbReference>
<evidence type="ECO:0000256" key="4">
    <source>
        <dbReference type="ARBA" id="ARBA00022741"/>
    </source>
</evidence>
<evidence type="ECO:0000313" key="6">
    <source>
        <dbReference type="EMBL" id="MBD2778896.1"/>
    </source>
</evidence>
<keyword evidence="7" id="KW-1185">Reference proteome</keyword>
<dbReference type="SUPFAM" id="SSF81593">
    <property type="entry name" value="Nucleotidyltransferase substrate binding subunit/domain"/>
    <property type="match status" value="1"/>
</dbReference>
<dbReference type="InterPro" id="IPR051813">
    <property type="entry name" value="HepT_RNase_toxin"/>
</dbReference>
<keyword evidence="3" id="KW-0540">Nuclease</keyword>
<evidence type="ECO:0000313" key="7">
    <source>
        <dbReference type="Proteomes" id="UP000629098"/>
    </source>
</evidence>
<dbReference type="GO" id="GO:0016787">
    <property type="term" value="F:hydrolase activity"/>
    <property type="evidence" value="ECO:0007669"/>
    <property type="project" value="UniProtKB-KW"/>
</dbReference>
<keyword evidence="5" id="KW-0378">Hydrolase</keyword>
<dbReference type="RefSeq" id="WP_190839097.1">
    <property type="nucleotide sequence ID" value="NZ_CAWPPI010000134.1"/>
</dbReference>
<reference evidence="6" key="1">
    <citation type="submission" date="2020-09" db="EMBL/GenBank/DDBJ databases">
        <title>Iningainema tapete sp. nov. (Scytonemataceae, Cyanobacteria) from greenhouses in central Florida (USA) produces two types of nodularin with biosynthetic potential for microcystin-LR and anabaenopeptins.</title>
        <authorList>
            <person name="Berthold D.E."/>
            <person name="Lefler F.W."/>
            <person name="Huang I.-S."/>
            <person name="Abdulla H."/>
            <person name="Zimba P.V."/>
            <person name="Laughinghouse H.D. IV."/>
        </authorList>
    </citation>
    <scope>NUCLEOTIDE SEQUENCE</scope>
    <source>
        <strain evidence="6">BLCCT55</strain>
    </source>
</reference>
<dbReference type="Pfam" id="PF01934">
    <property type="entry name" value="HepT-like"/>
    <property type="match status" value="1"/>
</dbReference>
<dbReference type="PANTHER" id="PTHR34139:SF1">
    <property type="entry name" value="RNASE MJ1380-RELATED"/>
    <property type="match status" value="1"/>
</dbReference>
<keyword evidence="4" id="KW-0547">Nucleotide-binding</keyword>
<proteinExistence type="predicted"/>
<dbReference type="InterPro" id="IPR008201">
    <property type="entry name" value="HepT-like"/>
</dbReference>
<keyword evidence="2" id="KW-1277">Toxin-antitoxin system</keyword>
<keyword evidence="1" id="KW-0597">Phosphoprotein</keyword>
<dbReference type="PANTHER" id="PTHR34139">
    <property type="entry name" value="UPF0331 PROTEIN MJ0127"/>
    <property type="match status" value="1"/>
</dbReference>
<dbReference type="EMBL" id="JACXAE010000134">
    <property type="protein sequence ID" value="MBD2778896.1"/>
    <property type="molecule type" value="Genomic_DNA"/>
</dbReference>
<name>A0A8J6XVY3_9CYAN</name>